<evidence type="ECO:0000256" key="1">
    <source>
        <dbReference type="SAM" id="MobiDB-lite"/>
    </source>
</evidence>
<sequence>MASASNKTETVTVDIAPAMDPIDTITEESVVSSSLNEEEASFGDNEDSDSESNGDAQDSDVSDGEDEEDSQSDGDSIVDDRDSTDDKPEWGVDSYDESKYCSLMKTLDSWSDEEDERKARLSTSATFAYSYSFLISKEISGFLVEKGIRPRQQWTGYVHLQSLDSERSPVTGRTQLQYTQDMAKLCLRKYNALNETDVKMDHVVRVTESFSGSWVSYITFMARESEEEATLVEYQAKAVKNLGRKSYPIFCRPSPKQDHDM</sequence>
<evidence type="ECO:0000313" key="2">
    <source>
        <dbReference type="EMBL" id="KAG2331363.1"/>
    </source>
</evidence>
<dbReference type="EMBL" id="JAAMPC010000001">
    <property type="protein sequence ID" value="KAG2331363.1"/>
    <property type="molecule type" value="Genomic_DNA"/>
</dbReference>
<dbReference type="InterPro" id="IPR006525">
    <property type="entry name" value="Cystatin-related_pln"/>
</dbReference>
<organism evidence="2 3">
    <name type="scientific">Brassica carinata</name>
    <name type="common">Ethiopian mustard</name>
    <name type="synonym">Abyssinian cabbage</name>
    <dbReference type="NCBI Taxonomy" id="52824"/>
    <lineage>
        <taxon>Eukaryota</taxon>
        <taxon>Viridiplantae</taxon>
        <taxon>Streptophyta</taxon>
        <taxon>Embryophyta</taxon>
        <taxon>Tracheophyta</taxon>
        <taxon>Spermatophyta</taxon>
        <taxon>Magnoliopsida</taxon>
        <taxon>eudicotyledons</taxon>
        <taxon>Gunneridae</taxon>
        <taxon>Pentapetalae</taxon>
        <taxon>rosids</taxon>
        <taxon>malvids</taxon>
        <taxon>Brassicales</taxon>
        <taxon>Brassicaceae</taxon>
        <taxon>Brassiceae</taxon>
        <taxon>Brassica</taxon>
    </lineage>
</organism>
<reference evidence="2 3" key="1">
    <citation type="submission" date="2020-02" db="EMBL/GenBank/DDBJ databases">
        <authorList>
            <person name="Ma Q."/>
            <person name="Huang Y."/>
            <person name="Song X."/>
            <person name="Pei D."/>
        </authorList>
    </citation>
    <scope>NUCLEOTIDE SEQUENCE [LARGE SCALE GENOMIC DNA]</scope>
    <source>
        <strain evidence="2">Sxm20200214</strain>
        <tissue evidence="2">Leaf</tissue>
    </source>
</reference>
<dbReference type="AlphaFoldDB" id="A0A8X7WNJ3"/>
<proteinExistence type="predicted"/>
<dbReference type="NCBIfam" id="TIGR01638">
    <property type="entry name" value="Atha_cystat_rel"/>
    <property type="match status" value="1"/>
</dbReference>
<name>A0A8X7WNJ3_BRACI</name>
<keyword evidence="3" id="KW-1185">Reference proteome</keyword>
<feature type="compositionally biased region" description="Basic and acidic residues" evidence="1">
    <location>
        <begin position="78"/>
        <end position="90"/>
    </location>
</feature>
<feature type="compositionally biased region" description="Acidic residues" evidence="1">
    <location>
        <begin position="36"/>
        <end position="72"/>
    </location>
</feature>
<gene>
    <name evidence="2" type="ORF">Bca52824_002543</name>
</gene>
<accession>A0A8X7WNJ3</accession>
<dbReference type="PANTHER" id="PTHR31228">
    <property type="entry name" value="CYSTATIN/MONELLIN SUPERFAMILY PROTEIN"/>
    <property type="match status" value="1"/>
</dbReference>
<evidence type="ECO:0000313" key="3">
    <source>
        <dbReference type="Proteomes" id="UP000886595"/>
    </source>
</evidence>
<protein>
    <submittedName>
        <fullName evidence="2">Uncharacterized protein</fullName>
    </submittedName>
</protein>
<dbReference type="PANTHER" id="PTHR31228:SF10">
    <property type="entry name" value="CYSTATIN_MONELLIN SUPERFAMILY PROTEIN"/>
    <property type="match status" value="1"/>
</dbReference>
<feature type="compositionally biased region" description="Polar residues" evidence="1">
    <location>
        <begin position="1"/>
        <end position="11"/>
    </location>
</feature>
<dbReference type="Proteomes" id="UP000886595">
    <property type="component" value="Unassembled WGS sequence"/>
</dbReference>
<feature type="region of interest" description="Disordered" evidence="1">
    <location>
        <begin position="1"/>
        <end position="93"/>
    </location>
</feature>
<comment type="caution">
    <text evidence="2">The sequence shown here is derived from an EMBL/GenBank/DDBJ whole genome shotgun (WGS) entry which is preliminary data.</text>
</comment>